<proteinExistence type="inferred from homology"/>
<dbReference type="GO" id="GO:0009306">
    <property type="term" value="P:protein secretion"/>
    <property type="evidence" value="ECO:0007669"/>
    <property type="project" value="UniProtKB-UniRule"/>
</dbReference>
<evidence type="ECO:0000256" key="4">
    <source>
        <dbReference type="ARBA" id="ARBA00022475"/>
    </source>
</evidence>
<gene>
    <name evidence="12" type="ORF">SAMN05421823_101475</name>
</gene>
<dbReference type="STRING" id="1075417.SAMN05421823_101475"/>
<reference evidence="12 13" key="1">
    <citation type="submission" date="2016-10" db="EMBL/GenBank/DDBJ databases">
        <authorList>
            <person name="de Groot N.N."/>
        </authorList>
    </citation>
    <scope>NUCLEOTIDE SEQUENCE [LARGE SCALE GENOMIC DNA]</scope>
    <source>
        <strain evidence="12 13">DSM 25186</strain>
    </source>
</reference>
<dbReference type="Pfam" id="PF03840">
    <property type="entry name" value="SecG"/>
    <property type="match status" value="1"/>
</dbReference>
<dbReference type="PANTHER" id="PTHR34182">
    <property type="entry name" value="PROTEIN-EXPORT MEMBRANE PROTEIN SECG"/>
    <property type="match status" value="1"/>
</dbReference>
<evidence type="ECO:0000256" key="5">
    <source>
        <dbReference type="ARBA" id="ARBA00022692"/>
    </source>
</evidence>
<comment type="subcellular location">
    <subcellularLocation>
        <location evidence="1 10">Cell membrane</location>
        <topology evidence="1 10">Multi-pass membrane protein</topology>
    </subcellularLocation>
</comment>
<dbReference type="Proteomes" id="UP000198510">
    <property type="component" value="Unassembled WGS sequence"/>
</dbReference>
<feature type="transmembrane region" description="Helical" evidence="10">
    <location>
        <begin position="58"/>
        <end position="77"/>
    </location>
</feature>
<dbReference type="PRINTS" id="PR01651">
    <property type="entry name" value="SECGEXPORT"/>
</dbReference>
<dbReference type="OrthoDB" id="1122493at2"/>
<keyword evidence="3 10" id="KW-0813">Transport</keyword>
<evidence type="ECO:0000256" key="3">
    <source>
        <dbReference type="ARBA" id="ARBA00022448"/>
    </source>
</evidence>
<evidence type="ECO:0000256" key="8">
    <source>
        <dbReference type="ARBA" id="ARBA00023010"/>
    </source>
</evidence>
<accession>A0A1G8XTQ8</accession>
<protein>
    <recommendedName>
        <fullName evidence="10">Protein-export membrane protein SecG</fullName>
    </recommendedName>
</protein>
<dbReference type="InterPro" id="IPR004692">
    <property type="entry name" value="SecG"/>
</dbReference>
<evidence type="ECO:0000313" key="13">
    <source>
        <dbReference type="Proteomes" id="UP000198510"/>
    </source>
</evidence>
<dbReference type="GO" id="GO:0065002">
    <property type="term" value="P:intracellular protein transmembrane transport"/>
    <property type="evidence" value="ECO:0007669"/>
    <property type="project" value="TreeGrafter"/>
</dbReference>
<keyword evidence="8 10" id="KW-0811">Translocation</keyword>
<evidence type="ECO:0000313" key="12">
    <source>
        <dbReference type="EMBL" id="SDJ94012.1"/>
    </source>
</evidence>
<keyword evidence="5 10" id="KW-0812">Transmembrane</keyword>
<dbReference type="PANTHER" id="PTHR34182:SF1">
    <property type="entry name" value="PROTEIN-EXPORT MEMBRANE PROTEIN SECG"/>
    <property type="match status" value="1"/>
</dbReference>
<dbReference type="NCBIfam" id="TIGR00810">
    <property type="entry name" value="secG"/>
    <property type="match status" value="1"/>
</dbReference>
<evidence type="ECO:0000256" key="6">
    <source>
        <dbReference type="ARBA" id="ARBA00022927"/>
    </source>
</evidence>
<dbReference type="GO" id="GO:0005886">
    <property type="term" value="C:plasma membrane"/>
    <property type="evidence" value="ECO:0007669"/>
    <property type="project" value="UniProtKB-SubCell"/>
</dbReference>
<keyword evidence="4 10" id="KW-1003">Cell membrane</keyword>
<sequence length="136" mass="13702">MSILLSILIGLVIVLAVLLTLVVLAQNPKGGGLSSAFGGAGSSQLMGVKRTNDLLEKVTWGFAIAIMVLCISSGFIVNNSTPQADIPSSVNIERAGDLQAPALPEVGDSTAFGGGAEGSDVAPAESSDEGDTTNPF</sequence>
<dbReference type="RefSeq" id="WP_089678540.1">
    <property type="nucleotide sequence ID" value="NZ_FNFO01000001.1"/>
</dbReference>
<evidence type="ECO:0000256" key="9">
    <source>
        <dbReference type="ARBA" id="ARBA00023136"/>
    </source>
</evidence>
<keyword evidence="7 10" id="KW-1133">Transmembrane helix</keyword>
<keyword evidence="13" id="KW-1185">Reference proteome</keyword>
<name>A0A1G8XTQ8_9BACT</name>
<evidence type="ECO:0000256" key="2">
    <source>
        <dbReference type="ARBA" id="ARBA00008445"/>
    </source>
</evidence>
<dbReference type="GO" id="GO:0015450">
    <property type="term" value="F:protein-transporting ATPase activity"/>
    <property type="evidence" value="ECO:0007669"/>
    <property type="project" value="UniProtKB-UniRule"/>
</dbReference>
<evidence type="ECO:0000256" key="10">
    <source>
        <dbReference type="RuleBase" id="RU365087"/>
    </source>
</evidence>
<comment type="function">
    <text evidence="10">Involved in protein export. Participates in an early event of protein translocation.</text>
</comment>
<keyword evidence="9 10" id="KW-0472">Membrane</keyword>
<evidence type="ECO:0000256" key="11">
    <source>
        <dbReference type="SAM" id="MobiDB-lite"/>
    </source>
</evidence>
<evidence type="ECO:0000256" key="7">
    <source>
        <dbReference type="ARBA" id="ARBA00022989"/>
    </source>
</evidence>
<comment type="similarity">
    <text evidence="2 10">Belongs to the SecG family.</text>
</comment>
<evidence type="ECO:0000256" key="1">
    <source>
        <dbReference type="ARBA" id="ARBA00004651"/>
    </source>
</evidence>
<keyword evidence="6 10" id="KW-0653">Protein transport</keyword>
<feature type="compositionally biased region" description="Acidic residues" evidence="11">
    <location>
        <begin position="126"/>
        <end position="136"/>
    </location>
</feature>
<comment type="caution">
    <text evidence="10">Lacks conserved residue(s) required for the propagation of feature annotation.</text>
</comment>
<dbReference type="EMBL" id="FNFO01000001">
    <property type="protein sequence ID" value="SDJ94012.1"/>
    <property type="molecule type" value="Genomic_DNA"/>
</dbReference>
<organism evidence="12 13">
    <name type="scientific">Catalinimonas alkaloidigena</name>
    <dbReference type="NCBI Taxonomy" id="1075417"/>
    <lineage>
        <taxon>Bacteria</taxon>
        <taxon>Pseudomonadati</taxon>
        <taxon>Bacteroidota</taxon>
        <taxon>Cytophagia</taxon>
        <taxon>Cytophagales</taxon>
        <taxon>Catalimonadaceae</taxon>
        <taxon>Catalinimonas</taxon>
    </lineage>
</organism>
<feature type="region of interest" description="Disordered" evidence="11">
    <location>
        <begin position="103"/>
        <end position="136"/>
    </location>
</feature>
<dbReference type="AlphaFoldDB" id="A0A1G8XTQ8"/>
<dbReference type="GO" id="GO:0043952">
    <property type="term" value="P:protein transport by the Sec complex"/>
    <property type="evidence" value="ECO:0007669"/>
    <property type="project" value="TreeGrafter"/>
</dbReference>